<comment type="caution">
    <text evidence="2">The sequence shown here is derived from an EMBL/GenBank/DDBJ whole genome shotgun (WGS) entry which is preliminary data.</text>
</comment>
<evidence type="ECO:0000313" key="3">
    <source>
        <dbReference type="Proteomes" id="UP000064249"/>
    </source>
</evidence>
<reference evidence="2 3" key="1">
    <citation type="journal article" date="2015" name="MBio">
        <title>Genome-Resolved Metagenomic Analysis Reveals Roles for Candidate Phyla and Other Microbial Community Members in Biogeochemical Transformations in Oil Reservoirs.</title>
        <authorList>
            <person name="Hu P."/>
            <person name="Tom L."/>
            <person name="Singh A."/>
            <person name="Thomas B.C."/>
            <person name="Baker B.J."/>
            <person name="Piceno Y.M."/>
            <person name="Andersen G.L."/>
            <person name="Banfield J.F."/>
        </authorList>
    </citation>
    <scope>NUCLEOTIDE SEQUENCE [LARGE SCALE GENOMIC DNA]</scope>
    <source>
        <strain evidence="2">46_16</strain>
    </source>
</reference>
<name>A0A101FXY1_9CHLR</name>
<evidence type="ECO:0000259" key="1">
    <source>
        <dbReference type="Pfam" id="PF01609"/>
    </source>
</evidence>
<gene>
    <name evidence="2" type="ORF">XD73_0620</name>
</gene>
<dbReference type="Pfam" id="PF01609">
    <property type="entry name" value="DDE_Tnp_1"/>
    <property type="match status" value="1"/>
</dbReference>
<dbReference type="AlphaFoldDB" id="A0A101FXY1"/>
<protein>
    <submittedName>
        <fullName evidence="2">Transposase, IS4 family</fullName>
    </submittedName>
</protein>
<proteinExistence type="predicted"/>
<dbReference type="EMBL" id="LGFU01000023">
    <property type="protein sequence ID" value="KUK46515.1"/>
    <property type="molecule type" value="Genomic_DNA"/>
</dbReference>
<dbReference type="InterPro" id="IPR047658">
    <property type="entry name" value="IS4-like_transpos"/>
</dbReference>
<feature type="domain" description="Transposase IS4-like" evidence="1">
    <location>
        <begin position="152"/>
        <end position="305"/>
    </location>
</feature>
<dbReference type="NCBIfam" id="NF033591">
    <property type="entry name" value="transpos_IS4_2"/>
    <property type="match status" value="1"/>
</dbReference>
<dbReference type="GO" id="GO:0004803">
    <property type="term" value="F:transposase activity"/>
    <property type="evidence" value="ECO:0007669"/>
    <property type="project" value="InterPro"/>
</dbReference>
<dbReference type="InterPro" id="IPR002559">
    <property type="entry name" value="Transposase_11"/>
</dbReference>
<accession>A0A101FXY1</accession>
<organism evidence="2 3">
    <name type="scientific">Anaerolinea thermophila</name>
    <dbReference type="NCBI Taxonomy" id="167964"/>
    <lineage>
        <taxon>Bacteria</taxon>
        <taxon>Bacillati</taxon>
        <taxon>Chloroflexota</taxon>
        <taxon>Anaerolineae</taxon>
        <taxon>Anaerolineales</taxon>
        <taxon>Anaerolineaceae</taxon>
        <taxon>Anaerolinea</taxon>
    </lineage>
</organism>
<evidence type="ECO:0000313" key="2">
    <source>
        <dbReference type="EMBL" id="KUK46515.1"/>
    </source>
</evidence>
<dbReference type="PANTHER" id="PTHR35404:SF8">
    <property type="entry name" value="TRANSPOSASE OF TN10"/>
    <property type="match status" value="1"/>
</dbReference>
<sequence>MPTNQLYHTWIQRILELRPGQRITQVRNFVWLIIGIYQSRSVSLSRIASKIPGSAQLLSFTRRLSRLLENPAIDVRSWYEPIAKSWLAQQAAHLQQVTLIVDGTKVGFAHQLLMISLAYRRRAIPIAWTWVKQVRGHSTAATQLALLAYVRTLLPQGIAVLLVGDTEFGSIKVLQQLDKWHWNYVLRQKTSTHVCLARQCEWKDFGSWVTKAGRSLWLGKGWLTESEIYPVNLLAHWRIGEKEPWCLATNLPDQRMALRAYARRMWIEEMFGDMKKHGFDLENTMLRHADRLSRLTLAVALLYVWMISTGTRTIQDGLRYLVDRKDRRDLSVFQIGLRFIDRQLLNSLPFQLSLCSYQ</sequence>
<dbReference type="SUPFAM" id="SSF53098">
    <property type="entry name" value="Ribonuclease H-like"/>
    <property type="match status" value="1"/>
</dbReference>
<dbReference type="GO" id="GO:0003677">
    <property type="term" value="F:DNA binding"/>
    <property type="evidence" value="ECO:0007669"/>
    <property type="project" value="InterPro"/>
</dbReference>
<dbReference type="PANTHER" id="PTHR35404">
    <property type="entry name" value="TRANSPOSASE OF TN10"/>
    <property type="match status" value="1"/>
</dbReference>
<dbReference type="GO" id="GO:0006313">
    <property type="term" value="P:DNA transposition"/>
    <property type="evidence" value="ECO:0007669"/>
    <property type="project" value="InterPro"/>
</dbReference>
<dbReference type="Proteomes" id="UP000064249">
    <property type="component" value="Unassembled WGS sequence"/>
</dbReference>
<dbReference type="InterPro" id="IPR012337">
    <property type="entry name" value="RNaseH-like_sf"/>
</dbReference>